<comment type="caution">
    <text evidence="2">The sequence shown here is derived from an EMBL/GenBank/DDBJ whole genome shotgun (WGS) entry which is preliminary data.</text>
</comment>
<protein>
    <recommendedName>
        <fullName evidence="4">Gustatory receptor</fullName>
    </recommendedName>
</protein>
<keyword evidence="3" id="KW-1185">Reference proteome</keyword>
<organism evidence="2 3">
    <name type="scientific">Caerostris extrusa</name>
    <name type="common">Bark spider</name>
    <name type="synonym">Caerostris bankana</name>
    <dbReference type="NCBI Taxonomy" id="172846"/>
    <lineage>
        <taxon>Eukaryota</taxon>
        <taxon>Metazoa</taxon>
        <taxon>Ecdysozoa</taxon>
        <taxon>Arthropoda</taxon>
        <taxon>Chelicerata</taxon>
        <taxon>Arachnida</taxon>
        <taxon>Araneae</taxon>
        <taxon>Araneomorphae</taxon>
        <taxon>Entelegynae</taxon>
        <taxon>Araneoidea</taxon>
        <taxon>Araneidae</taxon>
        <taxon>Caerostris</taxon>
    </lineage>
</organism>
<dbReference type="AlphaFoldDB" id="A0AAV4M814"/>
<keyword evidence="1" id="KW-0812">Transmembrane</keyword>
<keyword evidence="1" id="KW-1133">Transmembrane helix</keyword>
<feature type="transmembrane region" description="Helical" evidence="1">
    <location>
        <begin position="179"/>
        <end position="198"/>
    </location>
</feature>
<feature type="transmembrane region" description="Helical" evidence="1">
    <location>
        <begin position="61"/>
        <end position="85"/>
    </location>
</feature>
<evidence type="ECO:0000313" key="3">
    <source>
        <dbReference type="Proteomes" id="UP001054945"/>
    </source>
</evidence>
<evidence type="ECO:0000313" key="2">
    <source>
        <dbReference type="EMBL" id="GIX68226.1"/>
    </source>
</evidence>
<keyword evidence="1" id="KW-0472">Membrane</keyword>
<sequence>MLPALMTILSGAIYYKVSDLFRSICDKLESQSHIPFEYDEIYKLLHIYNILYKLVHEIEKVLSTTAFLLLFSEWLNLYLVLVILFKLDNRGYTDVITWESIFRLVMGSLTVIAQQGSSTRKGYAEYEVPTYDGLWCFASGASFDPLCVWFRADLRIISSKHHETLIFVHEIEKVISTTAFLLLFSEWLNLYLVLVIFFKLDNRSFTDVITWESIFTLVMPSLTVIAVVLCASKSPVKITDFGRFCNSPTTVCCPTKRIATRLFYS</sequence>
<proteinExistence type="predicted"/>
<dbReference type="EMBL" id="BPLR01019471">
    <property type="protein sequence ID" value="GIX68226.1"/>
    <property type="molecule type" value="Genomic_DNA"/>
</dbReference>
<name>A0AAV4M814_CAEEX</name>
<reference evidence="2 3" key="1">
    <citation type="submission" date="2021-06" db="EMBL/GenBank/DDBJ databases">
        <title>Caerostris extrusa draft genome.</title>
        <authorList>
            <person name="Kono N."/>
            <person name="Arakawa K."/>
        </authorList>
    </citation>
    <scope>NUCLEOTIDE SEQUENCE [LARGE SCALE GENOMIC DNA]</scope>
</reference>
<gene>
    <name evidence="2" type="primary">AVEN_120549_1</name>
    <name evidence="2" type="ORF">CEXT_170411</name>
</gene>
<accession>A0AAV4M814</accession>
<evidence type="ECO:0008006" key="4">
    <source>
        <dbReference type="Google" id="ProtNLM"/>
    </source>
</evidence>
<feature type="transmembrane region" description="Helical" evidence="1">
    <location>
        <begin position="210"/>
        <end position="231"/>
    </location>
</feature>
<dbReference type="Proteomes" id="UP001054945">
    <property type="component" value="Unassembled WGS sequence"/>
</dbReference>
<evidence type="ECO:0000256" key="1">
    <source>
        <dbReference type="SAM" id="Phobius"/>
    </source>
</evidence>